<reference evidence="1" key="2">
    <citation type="submission" date="2015-06" db="UniProtKB">
        <authorList>
            <consortium name="EnsemblPlants"/>
        </authorList>
    </citation>
    <scope>IDENTIFICATION</scope>
    <source>
        <strain evidence="1">DM1-3 516 R44</strain>
    </source>
</reference>
<dbReference type="AlphaFoldDB" id="M1A4A4"/>
<proteinExistence type="predicted"/>
<gene>
    <name evidence="1" type="primary">LOC102595166</name>
</gene>
<dbReference type="OrthoDB" id="448399at2759"/>
<dbReference type="EnsemblPlants" id="PGSC0003DMT400014476">
    <property type="protein sequence ID" value="PGSC0003DMT400014476"/>
    <property type="gene ID" value="PGSC0003DMG400005673"/>
</dbReference>
<accession>M1A4A4</accession>
<dbReference type="Gramene" id="PGSC0003DMT400014476">
    <property type="protein sequence ID" value="PGSC0003DMT400014476"/>
    <property type="gene ID" value="PGSC0003DMG400005673"/>
</dbReference>
<name>M1A4A4_SOLTU</name>
<reference evidence="2" key="1">
    <citation type="journal article" date="2011" name="Nature">
        <title>Genome sequence and analysis of the tuber crop potato.</title>
        <authorList>
            <consortium name="The Potato Genome Sequencing Consortium"/>
        </authorList>
    </citation>
    <scope>NUCLEOTIDE SEQUENCE [LARGE SCALE GENOMIC DNA]</scope>
    <source>
        <strain evidence="2">cv. DM1-3 516 R44</strain>
    </source>
</reference>
<evidence type="ECO:0000313" key="1">
    <source>
        <dbReference type="EnsemblPlants" id="PGSC0003DMT400014476"/>
    </source>
</evidence>
<sequence>MQRHSQNMSSNFGQSLTNVAKDHSSYSRLRISSQQKIVRHSFLVLQVSGYGNGNNIFLPLDVTLAIKRCL</sequence>
<organism evidence="1 2">
    <name type="scientific">Solanum tuberosum</name>
    <name type="common">Potato</name>
    <dbReference type="NCBI Taxonomy" id="4113"/>
    <lineage>
        <taxon>Eukaryota</taxon>
        <taxon>Viridiplantae</taxon>
        <taxon>Streptophyta</taxon>
        <taxon>Embryophyta</taxon>
        <taxon>Tracheophyta</taxon>
        <taxon>Spermatophyta</taxon>
        <taxon>Magnoliopsida</taxon>
        <taxon>eudicotyledons</taxon>
        <taxon>Gunneridae</taxon>
        <taxon>Pentapetalae</taxon>
        <taxon>asterids</taxon>
        <taxon>lamiids</taxon>
        <taxon>Solanales</taxon>
        <taxon>Solanaceae</taxon>
        <taxon>Solanoideae</taxon>
        <taxon>Solaneae</taxon>
        <taxon>Solanum</taxon>
    </lineage>
</organism>
<evidence type="ECO:0000313" key="2">
    <source>
        <dbReference type="Proteomes" id="UP000011115"/>
    </source>
</evidence>
<dbReference type="ExpressionAtlas" id="M1A4A4">
    <property type="expression patterns" value="baseline"/>
</dbReference>
<dbReference type="Proteomes" id="UP000011115">
    <property type="component" value="Unassembled WGS sequence"/>
</dbReference>
<dbReference type="HOGENOM" id="CLU_2762787_0_0_1"/>
<protein>
    <submittedName>
        <fullName evidence="1">Zinc finger (Ran-binding) family protein</fullName>
    </submittedName>
</protein>
<keyword evidence="2" id="KW-1185">Reference proteome</keyword>